<dbReference type="GO" id="GO:0008837">
    <property type="term" value="F:diaminopimelate epimerase activity"/>
    <property type="evidence" value="ECO:0007669"/>
    <property type="project" value="UniProtKB-UniRule"/>
</dbReference>
<reference evidence="12" key="1">
    <citation type="journal article" date="2022" name="Microbiol. Resour. Announc.">
        <title>Draft Genome Sequence of a Methanogenic Archaeon from West Spitsbergen Permafrost.</title>
        <authorList>
            <person name="Trubitsyn V."/>
            <person name="Rivkina E."/>
            <person name="Shcherbakova V."/>
        </authorList>
    </citation>
    <scope>NUCLEOTIDE SEQUENCE [LARGE SCALE GENOMIC DNA]</scope>
    <source>
        <strain evidence="12">VT</strain>
    </source>
</reference>
<evidence type="ECO:0000256" key="2">
    <source>
        <dbReference type="ARBA" id="ARBA00010219"/>
    </source>
</evidence>
<dbReference type="Gene3D" id="3.10.310.10">
    <property type="entry name" value="Diaminopimelate Epimerase, Chain A, domain 1"/>
    <property type="match status" value="2"/>
</dbReference>
<feature type="binding site" evidence="9">
    <location>
        <begin position="83"/>
        <end position="84"/>
    </location>
    <ligand>
        <name>substrate</name>
    </ligand>
</feature>
<sequence length="292" mass="32412">MSEKTLVTFSKMHGLGNDYIVIDESNKIIIPEEKKPEIVEEICRRGFSVGADGVIFVTPASSDITDIRFRIFNSDGSEAEMCGNGIRCFVKYVYENDIFHNNQMLVETLGGIKEVELDVEGEEVRASTVDMGIPTFKTTDIPMISDKDEFLDSELIVNGKPVKITAVNVGNPHAVIFTDNIQDIKLNEIGPLIENHPAFPQKTNVHFVNIINRNEIEMITWERGAGFTFACGTGATSCVMAGFKLGILDEEVEVHLPGGELLIIVYEVDNEVRVFMEGESVLVFDGVMEIEI</sequence>
<evidence type="ECO:0000256" key="6">
    <source>
        <dbReference type="ARBA" id="ARBA00023154"/>
    </source>
</evidence>
<keyword evidence="7 9" id="KW-0413">Isomerase</keyword>
<feature type="binding site" evidence="9">
    <location>
        <position position="73"/>
    </location>
    <ligand>
        <name>substrate</name>
    </ligand>
</feature>
<dbReference type="HAMAP" id="MF_00197">
    <property type="entry name" value="DAP_epimerase"/>
    <property type="match status" value="1"/>
</dbReference>
<feature type="binding site" evidence="9">
    <location>
        <begin position="232"/>
        <end position="233"/>
    </location>
    <ligand>
        <name>substrate</name>
    </ligand>
</feature>
<dbReference type="PANTHER" id="PTHR31689">
    <property type="entry name" value="DIAMINOPIMELATE EPIMERASE, CHLOROPLASTIC"/>
    <property type="match status" value="1"/>
</dbReference>
<keyword evidence="6 9" id="KW-0457">Lysine biosynthesis</keyword>
<feature type="binding site" evidence="9">
    <location>
        <position position="204"/>
    </location>
    <ligand>
        <name>substrate</name>
    </ligand>
</feature>
<dbReference type="EC" id="5.1.1.7" evidence="3 9"/>
<feature type="binding site" evidence="9">
    <location>
        <position position="171"/>
    </location>
    <ligand>
        <name>substrate</name>
    </ligand>
</feature>
<comment type="catalytic activity">
    <reaction evidence="8 9">
        <text>(2S,6S)-2,6-diaminopimelate = meso-2,6-diaminopimelate</text>
        <dbReference type="Rhea" id="RHEA:15393"/>
        <dbReference type="ChEBI" id="CHEBI:57609"/>
        <dbReference type="ChEBI" id="CHEBI:57791"/>
        <dbReference type="EC" id="5.1.1.7"/>
    </reaction>
</comment>
<proteinExistence type="inferred from homology"/>
<feature type="site" description="Could be important to modulate the pK values of the two catalytic cysteine residues" evidence="9">
    <location>
        <position position="173"/>
    </location>
</feature>
<feature type="binding site" evidence="9">
    <location>
        <begin position="222"/>
        <end position="223"/>
    </location>
    <ligand>
        <name>substrate</name>
    </ligand>
</feature>
<dbReference type="Proteomes" id="UP000825933">
    <property type="component" value="Unassembled WGS sequence"/>
</dbReference>
<feature type="active site" description="Proton donor" evidence="9">
    <location>
        <position position="82"/>
    </location>
</feature>
<comment type="function">
    <text evidence="9">Catalyzes the stereoinversion of LL-2,6-diaminopimelate (L,L-DAP) to meso-diaminopimelate (meso-DAP), a precursor of L-lysine.</text>
</comment>
<accession>A0A8T5USE7</accession>
<comment type="subunit">
    <text evidence="9">Homodimer.</text>
</comment>
<comment type="similarity">
    <text evidence="2 9">Belongs to the diaminopimelate epimerase family.</text>
</comment>
<evidence type="ECO:0000256" key="9">
    <source>
        <dbReference type="HAMAP-Rule" id="MF_00197"/>
    </source>
</evidence>
<dbReference type="GO" id="GO:0005829">
    <property type="term" value="C:cytosol"/>
    <property type="evidence" value="ECO:0007669"/>
    <property type="project" value="TreeGrafter"/>
</dbReference>
<evidence type="ECO:0000256" key="7">
    <source>
        <dbReference type="ARBA" id="ARBA00023235"/>
    </source>
</evidence>
<dbReference type="SUPFAM" id="SSF54506">
    <property type="entry name" value="Diaminopimelate epimerase-like"/>
    <property type="match status" value="2"/>
</dbReference>
<gene>
    <name evidence="9 11" type="primary">dapF</name>
    <name evidence="11" type="ORF">K8N75_03180</name>
</gene>
<protein>
    <recommendedName>
        <fullName evidence="3 9">Diaminopimelate epimerase</fullName>
        <shortName evidence="9">DAP epimerase</shortName>
        <ecNumber evidence="3 9">5.1.1.7</ecNumber>
    </recommendedName>
    <alternativeName>
        <fullName evidence="9">PLP-independent amino acid racemase</fullName>
    </alternativeName>
</protein>
<dbReference type="RefSeq" id="WP_223790678.1">
    <property type="nucleotide sequence ID" value="NZ_JAIOUQ010000003.1"/>
</dbReference>
<feature type="active site" description="Proton acceptor" evidence="9">
    <location>
        <position position="231"/>
    </location>
</feature>
<dbReference type="InterPro" id="IPR018510">
    <property type="entry name" value="DAP_epimerase_AS"/>
</dbReference>
<dbReference type="AlphaFoldDB" id="A0A8T5USE7"/>
<evidence type="ECO:0000256" key="1">
    <source>
        <dbReference type="ARBA" id="ARBA00005196"/>
    </source>
</evidence>
<feature type="site" description="Could be important to modulate the pK values of the two catalytic cysteine residues" evidence="9">
    <location>
        <position position="222"/>
    </location>
</feature>
<evidence type="ECO:0000256" key="10">
    <source>
        <dbReference type="PROSITE-ProRule" id="PRU10125"/>
    </source>
</evidence>
<comment type="pathway">
    <text evidence="1 9">Amino-acid biosynthesis; L-lysine biosynthesis via DAP pathway; DL-2,6-diaminopimelate from LL-2,6-diaminopimelate: step 1/1.</text>
</comment>
<keyword evidence="5 9" id="KW-0028">Amino-acid biosynthesis</keyword>
<comment type="subcellular location">
    <subcellularLocation>
        <location evidence="9">Cytoplasm</location>
    </subcellularLocation>
</comment>
<dbReference type="FunFam" id="3.10.310.10:FF:000001">
    <property type="entry name" value="Diaminopimelate epimerase"/>
    <property type="match status" value="1"/>
</dbReference>
<feature type="binding site" evidence="9">
    <location>
        <position position="17"/>
    </location>
    <ligand>
        <name>substrate</name>
    </ligand>
</feature>
<organism evidence="11 12">
    <name type="scientific">Methanobacterium spitsbergense</name>
    <dbReference type="NCBI Taxonomy" id="2874285"/>
    <lineage>
        <taxon>Archaea</taxon>
        <taxon>Methanobacteriati</taxon>
        <taxon>Methanobacteriota</taxon>
        <taxon>Methanomada group</taxon>
        <taxon>Methanobacteria</taxon>
        <taxon>Methanobacteriales</taxon>
        <taxon>Methanobacteriaceae</taxon>
        <taxon>Methanobacterium</taxon>
    </lineage>
</organism>
<evidence type="ECO:0000256" key="8">
    <source>
        <dbReference type="ARBA" id="ARBA00051712"/>
    </source>
</evidence>
<evidence type="ECO:0000313" key="11">
    <source>
        <dbReference type="EMBL" id="MBZ2165047.1"/>
    </source>
</evidence>
<comment type="caution">
    <text evidence="11">The sequence shown here is derived from an EMBL/GenBank/DDBJ whole genome shotgun (WGS) entry which is preliminary data.</text>
</comment>
<evidence type="ECO:0000256" key="3">
    <source>
        <dbReference type="ARBA" id="ARBA00013080"/>
    </source>
</evidence>
<dbReference type="InterPro" id="IPR001653">
    <property type="entry name" value="DAP_epimerase_DapF"/>
</dbReference>
<keyword evidence="4 9" id="KW-0963">Cytoplasm</keyword>
<dbReference type="PROSITE" id="PS01326">
    <property type="entry name" value="DAP_EPIMERASE"/>
    <property type="match status" value="1"/>
</dbReference>
<dbReference type="Pfam" id="PF01678">
    <property type="entry name" value="DAP_epimerase"/>
    <property type="match status" value="2"/>
</dbReference>
<dbReference type="PANTHER" id="PTHR31689:SF0">
    <property type="entry name" value="DIAMINOPIMELATE EPIMERASE"/>
    <property type="match status" value="1"/>
</dbReference>
<evidence type="ECO:0000256" key="5">
    <source>
        <dbReference type="ARBA" id="ARBA00022605"/>
    </source>
</evidence>
<keyword evidence="12" id="KW-1185">Reference proteome</keyword>
<evidence type="ECO:0000313" key="12">
    <source>
        <dbReference type="Proteomes" id="UP000825933"/>
    </source>
</evidence>
<comment type="caution">
    <text evidence="9">Lacks conserved residue(s) required for the propagation of feature annotation.</text>
</comment>
<dbReference type="NCBIfam" id="TIGR00652">
    <property type="entry name" value="DapF"/>
    <property type="match status" value="1"/>
</dbReference>
<dbReference type="EMBL" id="JAIOUQ010000003">
    <property type="protein sequence ID" value="MBZ2165047.1"/>
    <property type="molecule type" value="Genomic_DNA"/>
</dbReference>
<evidence type="ECO:0000256" key="4">
    <source>
        <dbReference type="ARBA" id="ARBA00022490"/>
    </source>
</evidence>
<dbReference type="GO" id="GO:0009089">
    <property type="term" value="P:lysine biosynthetic process via diaminopimelate"/>
    <property type="evidence" value="ECO:0007669"/>
    <property type="project" value="UniProtKB-UniRule"/>
</dbReference>
<name>A0A8T5USE7_9EURY</name>
<feature type="active site" evidence="10">
    <location>
        <position position="82"/>
    </location>
</feature>